<accession>A0ABW3K7D8</accession>
<name>A0ABW3K7D8_9BACT</name>
<dbReference type="Pfam" id="PF13648">
    <property type="entry name" value="Lipocalin_4"/>
    <property type="match status" value="1"/>
</dbReference>
<comment type="caution">
    <text evidence="2">The sequence shown here is derived from an EMBL/GenBank/DDBJ whole genome shotgun (WGS) entry which is preliminary data.</text>
</comment>
<dbReference type="PROSITE" id="PS51257">
    <property type="entry name" value="PROKAR_LIPOPROTEIN"/>
    <property type="match status" value="1"/>
</dbReference>
<dbReference type="Proteomes" id="UP001597112">
    <property type="component" value="Unassembled WGS sequence"/>
</dbReference>
<feature type="domain" description="Lipocalin-like" evidence="1">
    <location>
        <begin position="38"/>
        <end position="127"/>
    </location>
</feature>
<evidence type="ECO:0000313" key="3">
    <source>
        <dbReference type="Proteomes" id="UP001597112"/>
    </source>
</evidence>
<organism evidence="2 3">
    <name type="scientific">Ohtaekwangia kribbensis</name>
    <dbReference type="NCBI Taxonomy" id="688913"/>
    <lineage>
        <taxon>Bacteria</taxon>
        <taxon>Pseudomonadati</taxon>
        <taxon>Bacteroidota</taxon>
        <taxon>Cytophagia</taxon>
        <taxon>Cytophagales</taxon>
        <taxon>Fulvivirgaceae</taxon>
        <taxon>Ohtaekwangia</taxon>
    </lineage>
</organism>
<dbReference type="InterPro" id="IPR024311">
    <property type="entry name" value="Lipocalin-like"/>
</dbReference>
<evidence type="ECO:0000259" key="1">
    <source>
        <dbReference type="Pfam" id="PF13648"/>
    </source>
</evidence>
<dbReference type="RefSeq" id="WP_377581587.1">
    <property type="nucleotide sequence ID" value="NZ_JBHTKA010000007.1"/>
</dbReference>
<sequence>MPLLSARHLLSAGIVLTLFTSSCKDDDATPSKRPLLVGKQWTTVYYEMDDEDITDDREACEEDNTTTFFADGTFIDDIGNELCEEFETDVQGTWEFKANETIISIRPAGESASDWNIVELTDSTLKISQYIQQLQAEVVVVMTPL</sequence>
<evidence type="ECO:0000313" key="2">
    <source>
        <dbReference type="EMBL" id="MFD1001574.1"/>
    </source>
</evidence>
<reference evidence="3" key="1">
    <citation type="journal article" date="2019" name="Int. J. Syst. Evol. Microbiol.">
        <title>The Global Catalogue of Microorganisms (GCM) 10K type strain sequencing project: providing services to taxonomists for standard genome sequencing and annotation.</title>
        <authorList>
            <consortium name="The Broad Institute Genomics Platform"/>
            <consortium name="The Broad Institute Genome Sequencing Center for Infectious Disease"/>
            <person name="Wu L."/>
            <person name="Ma J."/>
        </authorList>
    </citation>
    <scope>NUCLEOTIDE SEQUENCE [LARGE SCALE GENOMIC DNA]</scope>
    <source>
        <strain evidence="3">CCUG 58938</strain>
    </source>
</reference>
<proteinExistence type="predicted"/>
<keyword evidence="3" id="KW-1185">Reference proteome</keyword>
<dbReference type="EMBL" id="JBHTKA010000007">
    <property type="protein sequence ID" value="MFD1001574.1"/>
    <property type="molecule type" value="Genomic_DNA"/>
</dbReference>
<gene>
    <name evidence="2" type="ORF">ACFQ21_19750</name>
</gene>
<protein>
    <submittedName>
        <fullName evidence="2">Lipocalin family protein</fullName>
    </submittedName>
</protein>